<keyword evidence="4" id="KW-0233">DNA recombination</keyword>
<dbReference type="Pfam" id="PF12759">
    <property type="entry name" value="HTH_Tnp_IS1"/>
    <property type="match status" value="1"/>
</dbReference>
<dbReference type="InterPro" id="IPR024431">
    <property type="entry name" value="InsA_HTH_dom"/>
</dbReference>
<dbReference type="InterPro" id="IPR003220">
    <property type="entry name" value="InsA_N_dom_Znf"/>
</dbReference>
<evidence type="ECO:0000256" key="4">
    <source>
        <dbReference type="ARBA" id="ARBA00023172"/>
    </source>
</evidence>
<dbReference type="PANTHER" id="PTHR47923:SF1">
    <property type="entry name" value="INSERTION ELEMENT IS1 1 PROTEIN INSA-RELATED"/>
    <property type="match status" value="1"/>
</dbReference>
<sequence>MIHSEEIHCPYCHSNNLQKNGKSCTGEQRWCCKECKKYFQRSYRYNARKQGIRDTIIEMTLDSSGVRDIGRMLKISKDTVVAVLKKNARHEPVFHHQTRATTI</sequence>
<dbReference type="PANTHER" id="PTHR47923">
    <property type="entry name" value="INSERTION ELEMENT IS1 1 PROTEIN INSA-RELATED"/>
    <property type="match status" value="1"/>
</dbReference>
<organism evidence="7">
    <name type="scientific">termite gut metagenome</name>
    <dbReference type="NCBI Taxonomy" id="433724"/>
    <lineage>
        <taxon>unclassified sequences</taxon>
        <taxon>metagenomes</taxon>
        <taxon>organismal metagenomes</taxon>
    </lineage>
</organism>
<dbReference type="GO" id="GO:0006313">
    <property type="term" value="P:DNA transposition"/>
    <property type="evidence" value="ECO:0007669"/>
    <property type="project" value="InterPro"/>
</dbReference>
<comment type="function">
    <text evidence="1">Absolutely required for transposition of IS1.</text>
</comment>
<evidence type="ECO:0000313" key="7">
    <source>
        <dbReference type="EMBL" id="KAA6324776.1"/>
    </source>
</evidence>
<proteinExistence type="inferred from homology"/>
<dbReference type="EMBL" id="SNRY01002505">
    <property type="protein sequence ID" value="KAA6324776.1"/>
    <property type="molecule type" value="Genomic_DNA"/>
</dbReference>
<name>A0A5J4QSG7_9ZZZZ</name>
<evidence type="ECO:0000259" key="5">
    <source>
        <dbReference type="Pfam" id="PF03811"/>
    </source>
</evidence>
<comment type="caution">
    <text evidence="7">The sequence shown here is derived from an EMBL/GenBank/DDBJ whole genome shotgun (WGS) entry which is preliminary data.</text>
</comment>
<reference evidence="7" key="1">
    <citation type="submission" date="2019-03" db="EMBL/GenBank/DDBJ databases">
        <title>Single cell metagenomics reveals metabolic interactions within the superorganism composed of flagellate Streblomastix strix and complex community of Bacteroidetes bacteria on its surface.</title>
        <authorList>
            <person name="Treitli S.C."/>
            <person name="Kolisko M."/>
            <person name="Husnik F."/>
            <person name="Keeling P."/>
            <person name="Hampl V."/>
        </authorList>
    </citation>
    <scope>NUCLEOTIDE SEQUENCE</scope>
    <source>
        <strain evidence="7">STM</strain>
    </source>
</reference>
<gene>
    <name evidence="7" type="ORF">EZS27_025939</name>
</gene>
<accession>A0A5J4QSG7</accession>
<dbReference type="Pfam" id="PF03811">
    <property type="entry name" value="Zn_ribbon_InsA"/>
    <property type="match status" value="1"/>
</dbReference>
<dbReference type="InterPro" id="IPR051252">
    <property type="entry name" value="IS1_transposase_InsA"/>
</dbReference>
<evidence type="ECO:0008006" key="8">
    <source>
        <dbReference type="Google" id="ProtNLM"/>
    </source>
</evidence>
<dbReference type="AlphaFoldDB" id="A0A5J4QSG7"/>
<evidence type="ECO:0000256" key="3">
    <source>
        <dbReference type="ARBA" id="ARBA00022578"/>
    </source>
</evidence>
<comment type="similarity">
    <text evidence="2">Belongs to the IS1 elements InsA family.</text>
</comment>
<evidence type="ECO:0000256" key="1">
    <source>
        <dbReference type="ARBA" id="ARBA00004091"/>
    </source>
</evidence>
<feature type="domain" description="Insertion element IS1 protein InsA helix-turn-helix" evidence="6">
    <location>
        <begin position="43"/>
        <end position="86"/>
    </location>
</feature>
<protein>
    <recommendedName>
        <fullName evidence="8">Insertion element IS1 protein InsA helix-turn-helix domain-containing protein</fullName>
    </recommendedName>
</protein>
<evidence type="ECO:0000259" key="6">
    <source>
        <dbReference type="Pfam" id="PF12759"/>
    </source>
</evidence>
<evidence type="ECO:0000256" key="2">
    <source>
        <dbReference type="ARBA" id="ARBA00006212"/>
    </source>
</evidence>
<feature type="domain" description="InsA N-terminal zinc ribbon" evidence="5">
    <location>
        <begin position="6"/>
        <end position="36"/>
    </location>
</feature>
<keyword evidence="3" id="KW-0815">Transposition</keyword>